<feature type="disulfide bond" evidence="10">
    <location>
        <begin position="1154"/>
        <end position="1166"/>
    </location>
</feature>
<dbReference type="FunFam" id="2.10.25.10:FF:000067">
    <property type="entry name" value="Laminin subunit gamma 1"/>
    <property type="match status" value="1"/>
</dbReference>
<sequence>MAYGGGSFQWNTTTVVDDSCGRVAAGCGVRGSSNNNNNNTTTWRGYRSSFSTSSALLASEDEEVALTLDQEAAGAGDVTANKSTAPTPPVRSSPSSCLSSSPPPPPCSFASKTSNFMNKKSSSQNSQETNYYFPSFCSSFLSLFRSPAVSGRPSFSLNTMFWLISIGLLLLASERLLVSGQRPHEPTRSRRPPTSQRGSDDEDGSVSCYGHRGRARKCTPDFENAAFSLPVEATNICGMEGPQVYCLQVGVRDASKSCHYCDARHAQFDHSPHLMTDYEGQGNWTWWQSETMLKDVQYPNSVNLTLHLKKAFDITYVSIRFHSSRPESFAIYKRTTEDGEWIPYQYYSSSCERTYGLRPKSIITAYDESKAVCSDEFSDISPLSGGTVVFSTLEGRPSSRRFDTSRVLQDFVTATDIRITLNRINTFRDEVFGDPQVLRSYFYAISDIAIGARCKCNGHAKACEKTADNRVRCKCEHNTAGVSCEKCSSFYNDRPWKRATETDAQECLQCNCNGKSRECIFNQTLYDQTGHGGYCINCRDNTAGPACDQCKVNHFLKQPQHMCMPCNCNPIGSVDLQCNNQGKCQCKPGVTGDRCDRCQANFYDFSNYGCRPCNCKVEGSLNNTPYCDTATGKCTCKANVDGQKCDRCKNGFFGMEESNKFGCIACFCYGHSSSCQSANGFYGRSILSQFSNGRQRWKAADRGNREIPTQFNAITKKIGVAASGNEIIYFMAPERYLHDQRHSYNQFLSFKLQTSDDRSRPSIMDVVLVGSEGQTISTPIFSQGNPTPNTKEQTFRFRLHEHQDYKWQPRLRAQDFIALLSNLTAIKIKGTYNTDGTGFIDDVRLETAGYASGKPASWVEQCTCPDAYLGENCQSCSPGFRRDPPNGGPFARCIPCVCNGHSDDCDVNTGRCICKHNTAGRNCEQCLEGFYGDAKGGTPNDCRSCPCPNNGTCTQLDDKSVHCTNCPEGYGGDLCQVCLDGYYGDPTGRYGPRTTCKPCPCNGNIDLNAVGNCNRTTGECLICLHNTAGFYCERCLPNYYGDALALPKGQCKACNCNPKGILHTGMYSCDPRNGQCPCQLHVEGLKCDRCAPGYWNLESGNGCESCRCNSIGSLESECDHGTGQCKCKNNIVGKRCGKCLPYHYGFSVDGCKRCQCDPLGSYDQQCDDKGACKCRPTTTGDRCDRCQENKYNITAGCIDCPPCYNLVQQQVNEHRKHLEEMRNYTEVIKTSPQAFNDSQFLTHMKKVSDSVEKLINDARRISRTNSTFGKQLDDLKNAISDIMDKCGMIAGSVEAADKDIRRTQDFITEAQDAIRRAEREIARASDYIDNEGQTALKQAQLATTKFGTRSDKMKSIAARAMLTAKQQMSDAKETEKNANEALNISRDALQTTKDLYRFPERLANEISRLNSMNENNKNLMHQTEILSKNAKMKAEDALNKALAINTKIARFNISNVNVDHLVTEAEKIKQEANEIQKSLQETLTANNDMLNEVDEEKRKANLLYEDALNKQQETDKLMSDIFKANSKAKEAVEKGEAILKEAQETLKTLKDFDRNVADNKKKAEKSLTKVGEIKKMIRQAEAKTAQSQTALLGAEDDAKEALDKAKEAQDMAGEASKDADKFLKESQAIETRANSIASVTDSLSDQVNIMNSSVNSMKDSSEEDTDAVNNAAAKASRAKDNADEALSKIRKALDTVNEINTVLDNLDSQKINTTHLDILEQKIISVEDLMKSNDIDNQMKMITDALKRLTESEDTFTRDLAQLRADVKNIEDINNSLPKGCFKPLNLEKTK</sequence>
<evidence type="ECO:0000256" key="3">
    <source>
        <dbReference type="ARBA" id="ARBA00022525"/>
    </source>
</evidence>
<name>A0AA36ALE5_OCTVU</name>
<dbReference type="GO" id="GO:0009887">
    <property type="term" value="P:animal organ morphogenesis"/>
    <property type="evidence" value="ECO:0007669"/>
    <property type="project" value="TreeGrafter"/>
</dbReference>
<feature type="coiled-coil region" evidence="11">
    <location>
        <begin position="1361"/>
        <end position="1429"/>
    </location>
</feature>
<feature type="disulfide bond" evidence="10">
    <location>
        <begin position="1078"/>
        <end position="1087"/>
    </location>
</feature>
<dbReference type="EMBL" id="OX597814">
    <property type="protein sequence ID" value="CAI9716822.1"/>
    <property type="molecule type" value="Genomic_DNA"/>
</dbReference>
<evidence type="ECO:0000256" key="8">
    <source>
        <dbReference type="ARBA" id="ARBA00023273"/>
    </source>
</evidence>
<dbReference type="FunFam" id="2.10.25.10:FF:000090">
    <property type="entry name" value="laminin subunit alpha"/>
    <property type="match status" value="1"/>
</dbReference>
<keyword evidence="4" id="KW-0732">Signal</keyword>
<dbReference type="PROSITE" id="PS50027">
    <property type="entry name" value="EGF_LAM_2"/>
    <property type="match status" value="7"/>
</dbReference>
<accession>A0AA36ALE5</accession>
<dbReference type="PANTHER" id="PTHR10574:SF435">
    <property type="entry name" value="LAMININ SUBUNIT GAMMA-1"/>
    <property type="match status" value="1"/>
</dbReference>
<dbReference type="PROSITE" id="PS51117">
    <property type="entry name" value="LAMININ_NTER"/>
    <property type="match status" value="1"/>
</dbReference>
<evidence type="ECO:0000256" key="11">
    <source>
        <dbReference type="SAM" id="Coils"/>
    </source>
</evidence>
<dbReference type="SMART" id="SM00181">
    <property type="entry name" value="EGF"/>
    <property type="match status" value="3"/>
</dbReference>
<evidence type="ECO:0000256" key="2">
    <source>
        <dbReference type="ARBA" id="ARBA00004613"/>
    </source>
</evidence>
<dbReference type="Pfam" id="PF00055">
    <property type="entry name" value="Laminin_N"/>
    <property type="match status" value="1"/>
</dbReference>
<feature type="disulfide bond" evidence="10">
    <location>
        <begin position="1108"/>
        <end position="1125"/>
    </location>
</feature>
<feature type="domain" description="Laminin EGF-like" evidence="13">
    <location>
        <begin position="999"/>
        <end position="1053"/>
    </location>
</feature>
<evidence type="ECO:0000259" key="13">
    <source>
        <dbReference type="PROSITE" id="PS50027"/>
    </source>
</evidence>
<dbReference type="PRINTS" id="PR00011">
    <property type="entry name" value="EGFLAMININ"/>
</dbReference>
<dbReference type="FunFam" id="2.60.120.260:FF:000018">
    <property type="entry name" value="Laminin subunit gamma 1"/>
    <property type="match status" value="1"/>
</dbReference>
<feature type="disulfide bond" evidence="10">
    <location>
        <begin position="1106"/>
        <end position="1118"/>
    </location>
</feature>
<dbReference type="Pfam" id="PF00053">
    <property type="entry name" value="EGF_laminin"/>
    <property type="match status" value="10"/>
</dbReference>
<dbReference type="SUPFAM" id="SSF57196">
    <property type="entry name" value="EGF/Laminin"/>
    <property type="match status" value="9"/>
</dbReference>
<feature type="disulfide bond" evidence="10">
    <location>
        <begin position="914"/>
        <end position="923"/>
    </location>
</feature>
<dbReference type="InterPro" id="IPR008211">
    <property type="entry name" value="Laminin_N"/>
</dbReference>
<keyword evidence="5" id="KW-0677">Repeat</keyword>
<feature type="disulfide bond" evidence="10">
    <location>
        <begin position="1174"/>
        <end position="1183"/>
    </location>
</feature>
<dbReference type="CDD" id="cd00055">
    <property type="entry name" value="EGF_Lam"/>
    <property type="match status" value="8"/>
</dbReference>
<evidence type="ECO:0000256" key="6">
    <source>
        <dbReference type="ARBA" id="ARBA00023157"/>
    </source>
</evidence>
<dbReference type="InterPro" id="IPR000034">
    <property type="entry name" value="Laminin_IV"/>
</dbReference>
<dbReference type="InterPro" id="IPR000742">
    <property type="entry name" value="EGF"/>
</dbReference>
<dbReference type="FunFam" id="2.10.25.10:FF:000224">
    <property type="entry name" value="Usherin"/>
    <property type="match status" value="1"/>
</dbReference>
<feature type="disulfide bond" evidence="10">
    <location>
        <begin position="1127"/>
        <end position="1136"/>
    </location>
</feature>
<feature type="domain" description="Laminin EGF-like" evidence="13">
    <location>
        <begin position="1154"/>
        <end position="1199"/>
    </location>
</feature>
<keyword evidence="3" id="KW-0964">Secreted</keyword>
<dbReference type="Proteomes" id="UP001162480">
    <property type="component" value="Chromosome 1"/>
</dbReference>
<feature type="domain" description="Laminin N-terminal" evidence="15">
    <location>
        <begin position="214"/>
        <end position="453"/>
    </location>
</feature>
<evidence type="ECO:0000256" key="1">
    <source>
        <dbReference type="ARBA" id="ARBA00004316"/>
    </source>
</evidence>
<dbReference type="GO" id="GO:0009888">
    <property type="term" value="P:tissue development"/>
    <property type="evidence" value="ECO:0007669"/>
    <property type="project" value="TreeGrafter"/>
</dbReference>
<feature type="domain" description="Laminin EGF-like" evidence="13">
    <location>
        <begin position="613"/>
        <end position="665"/>
    </location>
</feature>
<dbReference type="FunFam" id="2.10.25.10:FF:000051">
    <property type="entry name" value="Laminin subunit alpha 4"/>
    <property type="match status" value="1"/>
</dbReference>
<evidence type="ECO:0000256" key="12">
    <source>
        <dbReference type="SAM" id="MobiDB-lite"/>
    </source>
</evidence>
<feature type="region of interest" description="Disordered" evidence="12">
    <location>
        <begin position="75"/>
        <end position="104"/>
    </location>
</feature>
<dbReference type="PROSITE" id="PS01248">
    <property type="entry name" value="EGF_LAM_1"/>
    <property type="match status" value="5"/>
</dbReference>
<dbReference type="PANTHER" id="PTHR10574">
    <property type="entry name" value="NETRIN/LAMININ-RELATED"/>
    <property type="match status" value="1"/>
</dbReference>
<reference evidence="16" key="1">
    <citation type="submission" date="2023-08" db="EMBL/GenBank/DDBJ databases">
        <authorList>
            <person name="Alioto T."/>
            <person name="Alioto T."/>
            <person name="Gomez Garrido J."/>
        </authorList>
    </citation>
    <scope>NUCLEOTIDE SEQUENCE</scope>
</reference>
<evidence type="ECO:0000259" key="14">
    <source>
        <dbReference type="PROSITE" id="PS51115"/>
    </source>
</evidence>
<comment type="subcellular location">
    <subcellularLocation>
        <location evidence="1">Cell projection</location>
    </subcellularLocation>
    <subcellularLocation>
        <location evidence="2">Secreted</location>
    </subcellularLocation>
</comment>
<feature type="domain" description="Laminin EGF-like" evidence="13">
    <location>
        <begin position="1106"/>
        <end position="1153"/>
    </location>
</feature>
<feature type="coiled-coil region" evidence="11">
    <location>
        <begin position="1300"/>
        <end position="1327"/>
    </location>
</feature>
<keyword evidence="11" id="KW-0175">Coiled coil</keyword>
<keyword evidence="7" id="KW-0325">Glycoprotein</keyword>
<dbReference type="FunFam" id="2.10.25.10:FF:000166">
    <property type="entry name" value="laminin subunit gamma-1"/>
    <property type="match status" value="1"/>
</dbReference>
<dbReference type="GO" id="GO:0007411">
    <property type="term" value="P:axon guidance"/>
    <property type="evidence" value="ECO:0007669"/>
    <property type="project" value="TreeGrafter"/>
</dbReference>
<dbReference type="Pfam" id="PF24973">
    <property type="entry name" value="EGF_LMN_ATRN"/>
    <property type="match status" value="1"/>
</dbReference>
<feature type="domain" description="Laminin EGF-like" evidence="13">
    <location>
        <begin position="566"/>
        <end position="612"/>
    </location>
</feature>
<feature type="disulfide bond" evidence="10">
    <location>
        <begin position="1023"/>
        <end position="1032"/>
    </location>
</feature>
<keyword evidence="6 10" id="KW-1015">Disulfide bond</keyword>
<keyword evidence="17" id="KW-1185">Reference proteome</keyword>
<dbReference type="GO" id="GO:0005576">
    <property type="term" value="C:extracellular region"/>
    <property type="evidence" value="ECO:0007669"/>
    <property type="project" value="UniProtKB-SubCell"/>
</dbReference>
<organism evidence="16 17">
    <name type="scientific">Octopus vulgaris</name>
    <name type="common">Common octopus</name>
    <dbReference type="NCBI Taxonomy" id="6645"/>
    <lineage>
        <taxon>Eukaryota</taxon>
        <taxon>Metazoa</taxon>
        <taxon>Spiralia</taxon>
        <taxon>Lophotrochozoa</taxon>
        <taxon>Mollusca</taxon>
        <taxon>Cephalopoda</taxon>
        <taxon>Coleoidea</taxon>
        <taxon>Octopodiformes</taxon>
        <taxon>Octopoda</taxon>
        <taxon>Incirrata</taxon>
        <taxon>Octopodidae</taxon>
        <taxon>Octopus</taxon>
    </lineage>
</organism>
<feature type="disulfide bond" evidence="10">
    <location>
        <begin position="566"/>
        <end position="578"/>
    </location>
</feature>
<dbReference type="Gene3D" id="2.60.120.260">
    <property type="entry name" value="Galactose-binding domain-like"/>
    <property type="match status" value="1"/>
</dbReference>
<comment type="caution">
    <text evidence="10">Lacks conserved residue(s) required for the propagation of feature annotation.</text>
</comment>
<feature type="coiled-coil region" evidence="11">
    <location>
        <begin position="1458"/>
        <end position="1545"/>
    </location>
</feature>
<feature type="domain" description="Laminin EGF-like" evidence="13">
    <location>
        <begin position="1054"/>
        <end position="1105"/>
    </location>
</feature>
<dbReference type="InterPro" id="IPR056863">
    <property type="entry name" value="LMN_ATRN_NET-like_EGF"/>
</dbReference>
<evidence type="ECO:0000313" key="16">
    <source>
        <dbReference type="EMBL" id="CAI9716822.1"/>
    </source>
</evidence>
<gene>
    <name evidence="16" type="ORF">OCTVUL_1B005409</name>
</gene>
<keyword evidence="9 10" id="KW-0424">Laminin EGF-like domain</keyword>
<evidence type="ECO:0000256" key="10">
    <source>
        <dbReference type="PROSITE-ProRule" id="PRU00460"/>
    </source>
</evidence>
<evidence type="ECO:0000313" key="17">
    <source>
        <dbReference type="Proteomes" id="UP001162480"/>
    </source>
</evidence>
<feature type="disulfide bond" evidence="10">
    <location>
        <begin position="586"/>
        <end position="595"/>
    </location>
</feature>
<dbReference type="FunFam" id="2.10.25.10:FF:000758">
    <property type="entry name" value="Laminin subunit gamma 1"/>
    <property type="match status" value="1"/>
</dbReference>
<evidence type="ECO:0000256" key="5">
    <source>
        <dbReference type="ARBA" id="ARBA00022737"/>
    </source>
</evidence>
<dbReference type="SMART" id="SM00136">
    <property type="entry name" value="LamNT"/>
    <property type="match status" value="1"/>
</dbReference>
<dbReference type="PROSITE" id="PS51115">
    <property type="entry name" value="LAMININ_IVA"/>
    <property type="match status" value="1"/>
</dbReference>
<dbReference type="GO" id="GO:0042995">
    <property type="term" value="C:cell projection"/>
    <property type="evidence" value="ECO:0007669"/>
    <property type="project" value="UniProtKB-SubCell"/>
</dbReference>
<dbReference type="FunFam" id="2.10.25.10:FF:000074">
    <property type="entry name" value="Laminin subunit alpha"/>
    <property type="match status" value="1"/>
</dbReference>
<proteinExistence type="predicted"/>
<dbReference type="InterPro" id="IPR002049">
    <property type="entry name" value="LE_dom"/>
</dbReference>
<feature type="disulfide bond" evidence="10">
    <location>
        <begin position="636"/>
        <end position="645"/>
    </location>
</feature>
<dbReference type="InterPro" id="IPR050440">
    <property type="entry name" value="Laminin/Netrin_ECM"/>
</dbReference>
<evidence type="ECO:0000256" key="9">
    <source>
        <dbReference type="ARBA" id="ARBA00023292"/>
    </source>
</evidence>
<feature type="domain" description="Laminin EGF-like" evidence="13">
    <location>
        <begin position="896"/>
        <end position="944"/>
    </location>
</feature>
<feature type="coiled-coil region" evidence="11">
    <location>
        <begin position="1591"/>
        <end position="1618"/>
    </location>
</feature>
<dbReference type="Gene3D" id="2.10.25.10">
    <property type="entry name" value="Laminin"/>
    <property type="match status" value="9"/>
</dbReference>
<keyword evidence="8" id="KW-0966">Cell projection</keyword>
<dbReference type="GO" id="GO:0005604">
    <property type="term" value="C:basement membrane"/>
    <property type="evidence" value="ECO:0007669"/>
    <property type="project" value="TreeGrafter"/>
</dbReference>
<evidence type="ECO:0000259" key="15">
    <source>
        <dbReference type="PROSITE" id="PS51117"/>
    </source>
</evidence>
<feature type="domain" description="Laminin IV type A" evidence="14">
    <location>
        <begin position="692"/>
        <end position="861"/>
    </location>
</feature>
<dbReference type="SMART" id="SM00281">
    <property type="entry name" value="LamB"/>
    <property type="match status" value="1"/>
</dbReference>
<protein>
    <submittedName>
        <fullName evidence="16">Laminin subunit gamma-1-like</fullName>
    </submittedName>
</protein>
<evidence type="ECO:0000256" key="7">
    <source>
        <dbReference type="ARBA" id="ARBA00023180"/>
    </source>
</evidence>
<dbReference type="Pfam" id="PF00052">
    <property type="entry name" value="Laminin_B"/>
    <property type="match status" value="1"/>
</dbReference>
<feature type="region of interest" description="Disordered" evidence="12">
    <location>
        <begin position="180"/>
        <end position="208"/>
    </location>
</feature>
<dbReference type="SMART" id="SM00180">
    <property type="entry name" value="EGF_Lam"/>
    <property type="match status" value="10"/>
</dbReference>
<evidence type="ECO:0000256" key="4">
    <source>
        <dbReference type="ARBA" id="ARBA00022729"/>
    </source>
</evidence>
<feature type="coiled-coil region" evidence="11">
    <location>
        <begin position="1668"/>
        <end position="1695"/>
    </location>
</feature>